<protein>
    <submittedName>
        <fullName evidence="2">RRM domain-containing protein</fullName>
    </submittedName>
</protein>
<reference evidence="2" key="1">
    <citation type="submission" date="2022-11" db="UniProtKB">
        <authorList>
            <consortium name="WormBaseParasite"/>
        </authorList>
    </citation>
    <scope>IDENTIFICATION</scope>
</reference>
<evidence type="ECO:0000313" key="1">
    <source>
        <dbReference type="Proteomes" id="UP000887580"/>
    </source>
</evidence>
<evidence type="ECO:0000313" key="2">
    <source>
        <dbReference type="WBParaSite" id="PS1159_v2.g17669.t1"/>
    </source>
</evidence>
<organism evidence="1 2">
    <name type="scientific">Panagrolaimus sp. PS1159</name>
    <dbReference type="NCBI Taxonomy" id="55785"/>
    <lineage>
        <taxon>Eukaryota</taxon>
        <taxon>Metazoa</taxon>
        <taxon>Ecdysozoa</taxon>
        <taxon>Nematoda</taxon>
        <taxon>Chromadorea</taxon>
        <taxon>Rhabditida</taxon>
        <taxon>Tylenchina</taxon>
        <taxon>Panagrolaimomorpha</taxon>
        <taxon>Panagrolaimoidea</taxon>
        <taxon>Panagrolaimidae</taxon>
        <taxon>Panagrolaimus</taxon>
    </lineage>
</organism>
<name>A0AC35FHY1_9BILA</name>
<accession>A0AC35FHY1</accession>
<dbReference type="WBParaSite" id="PS1159_v2.g17669.t1">
    <property type="protein sequence ID" value="PS1159_v2.g17669.t1"/>
    <property type="gene ID" value="PS1159_v2.g17669"/>
</dbReference>
<sequence length="556" mass="60640">MESSSSEQKDPQTVVKKECDADSFKLFVGQIPRTYTEAECTKLFEEYGPVYQLNIHRDKSTGESKGCCFVTFYHRSDAMKAQGALHNIKVLPGMHNAMQVKPADLENRNERKLFVGMLSRTANEEDVRKMFESYGTIEEVTVLRENGKSKGCAFVTFVSRSCANQAIRQMNHSMTFEKLFVINVFRIGGCTKPMVVKLADTTKDKETKGRSDGQSPNGGDILQQLLQGNGLLPATNQMTHHLPTQLNTLGALLQNPSVAALLGTVIAGLSNANSGSSASGGGGESSSSRSAVTGHTKPQLSSPGTSESSSAPVLLQQQQHNQQILQQQQQYLELLKQQQQQQQQQQAIFDPTTSQFFYPGVQQQQQQQSLSYQQMITPQTSILQQVAAFNNSMATPPIMSTPGMSQNIMDPNLGLMQRSLPILSTGLVDPNALAAAAAAANSNNNSAANTSKGPEGCNLFIYHLPQEFGDEDLRSLFSHFGPVISAKVFIDKQTNLSKCFGFVSFDNALNAQKAIRGMNGFQIGAKRLKVQLKRDGEKPYDLSGKKSRCESAASST</sequence>
<proteinExistence type="predicted"/>
<dbReference type="Proteomes" id="UP000887580">
    <property type="component" value="Unplaced"/>
</dbReference>